<dbReference type="PROSITE" id="PS51037">
    <property type="entry name" value="YEATS"/>
    <property type="match status" value="1"/>
</dbReference>
<protein>
    <recommendedName>
        <fullName evidence="4">YEATS domain-containing protein</fullName>
    </recommendedName>
</protein>
<organism evidence="5 6">
    <name type="scientific">Lentinula boryana</name>
    <dbReference type="NCBI Taxonomy" id="40481"/>
    <lineage>
        <taxon>Eukaryota</taxon>
        <taxon>Fungi</taxon>
        <taxon>Dikarya</taxon>
        <taxon>Basidiomycota</taxon>
        <taxon>Agaricomycotina</taxon>
        <taxon>Agaricomycetes</taxon>
        <taxon>Agaricomycetidae</taxon>
        <taxon>Agaricales</taxon>
        <taxon>Marasmiineae</taxon>
        <taxon>Omphalotaceae</taxon>
        <taxon>Lentinula</taxon>
    </lineage>
</organism>
<name>A0ABQ8QHT1_9AGAR</name>
<evidence type="ECO:0000256" key="3">
    <source>
        <dbReference type="SAM" id="MobiDB-lite"/>
    </source>
</evidence>
<dbReference type="Proteomes" id="UP001163828">
    <property type="component" value="Unassembled WGS sequence"/>
</dbReference>
<comment type="caution">
    <text evidence="5">The sequence shown here is derived from an EMBL/GenBank/DDBJ whole genome shotgun (WGS) entry which is preliminary data.</text>
</comment>
<dbReference type="Pfam" id="PF22951">
    <property type="entry name" value="3HBD"/>
    <property type="match status" value="1"/>
</dbReference>
<keyword evidence="1 2" id="KW-0539">Nucleus</keyword>
<comment type="subcellular location">
    <subcellularLocation>
        <location evidence="2">Nucleus</location>
    </subcellularLocation>
</comment>
<dbReference type="InterPro" id="IPR038704">
    <property type="entry name" value="YEAST_sf"/>
</dbReference>
<evidence type="ECO:0000256" key="1">
    <source>
        <dbReference type="ARBA" id="ARBA00023242"/>
    </source>
</evidence>
<dbReference type="Gene3D" id="2.60.40.1970">
    <property type="entry name" value="YEATS domain"/>
    <property type="match status" value="1"/>
</dbReference>
<gene>
    <name evidence="5" type="ORF">F5050DRAFT_1806354</name>
</gene>
<reference evidence="5" key="1">
    <citation type="submission" date="2022-08" db="EMBL/GenBank/DDBJ databases">
        <authorList>
            <consortium name="DOE Joint Genome Institute"/>
            <person name="Min B."/>
            <person name="Riley R."/>
            <person name="Sierra-Patev S."/>
            <person name="Naranjo-Ortiz M."/>
            <person name="Looney B."/>
            <person name="Konkel Z."/>
            <person name="Slot J.C."/>
            <person name="Sakamoto Y."/>
            <person name="Steenwyk J.L."/>
            <person name="Rokas A."/>
            <person name="Carro J."/>
            <person name="Camarero S."/>
            <person name="Ferreira P."/>
            <person name="Molpeceres G."/>
            <person name="Ruiz-Duenas F.J."/>
            <person name="Serrano A."/>
            <person name="Henrissat B."/>
            <person name="Drula E."/>
            <person name="Hughes K.W."/>
            <person name="Mata J.L."/>
            <person name="Ishikawa N.K."/>
            <person name="Vargas-Isla R."/>
            <person name="Ushijima S."/>
            <person name="Smith C.A."/>
            <person name="Ahrendt S."/>
            <person name="Andreopoulos W."/>
            <person name="He G."/>
            <person name="Labutti K."/>
            <person name="Lipzen A."/>
            <person name="Ng V."/>
            <person name="Sandor L."/>
            <person name="Barry K."/>
            <person name="Martinez A.T."/>
            <person name="Xiao Y."/>
            <person name="Gibbons J.G."/>
            <person name="Terashima K."/>
            <person name="Hibbett D.S."/>
            <person name="Grigoriev I.V."/>
        </authorList>
    </citation>
    <scope>NUCLEOTIDE SEQUENCE</scope>
    <source>
        <strain evidence="5">TFB10827</strain>
    </source>
</reference>
<accession>A0ABQ8QHT1</accession>
<dbReference type="InterPro" id="IPR055127">
    <property type="entry name" value="YEATS2_3HBD"/>
</dbReference>
<keyword evidence="6" id="KW-1185">Reference proteome</keyword>
<dbReference type="InterPro" id="IPR055129">
    <property type="entry name" value="YEATS_dom"/>
</dbReference>
<dbReference type="EMBL" id="MU790569">
    <property type="protein sequence ID" value="KAJ3997993.1"/>
    <property type="molecule type" value="Genomic_DNA"/>
</dbReference>
<evidence type="ECO:0000259" key="4">
    <source>
        <dbReference type="PROSITE" id="PS51037"/>
    </source>
</evidence>
<sequence>MVPNKRIKLDTRDGQRNAIILSEIDIELGLRKRLAQTLESRIAWASLLLQSLTNETDCTSEVSFKDVALNTLYILESSSDILFTRDIIEVPSQNTATKSRPPPKEKPITRSQKSKFLYLRSQDSRRVILLRCAICHQSTFNTLQGLFNHGRILHSTDWGSHEECVKACAVLHEELETQVDLEGGVDVGRGMLPGVKSLFQMAVEGTRDGETNGAYSELGSEEVAHRSIHLTKTLGLHSDSPALAQFLGKEAKRKIIKVWDDGGQIDITSFINDDPQALKKPRWKKPYTRRNRPETKEEITFNNRNSRLTTAGSSSQVPNSAITVSSRFHVSCRVTLTDSSLFIPEGRLLSLSSVLHRSSFIDQRIEEKNDHTHQWMICAESASYSLDLTTALTSMTVTPISPSELESSVSFHPLVATEPPFLVVGTTSEPFQARVELMFNPSTSGPGQNGQKVILEHWVGLDMIGTNKLPTKGDEQVVDIELDKDTVLKAAKTNYISLKAKSHWENALNVKLGTESKPAVADVAPPEPTIPGSYTELLQSLVASFPMTLKDIPQNNPKLALNIPYRLPADPNQFKTLIIGRQKAIEWARAKALQHAYTNHIQALRKRDPCSHLVPLTTGDVYAWMEDNGHFIREEPKTTHVNVLDSKQDDALTIRDYSEGRWCSVCGLGLWAHGTRGSVYIQTEAELAAATKESEENQLRLPKIRLRLLSGEVVGGGGPNAPPSPPKPQPFQCQIVVKMLQLLKMPIVDVYRILRLHTQKETEQISSTASLLNPRQLPPWSSRTHRLVRDHSTVVSAVDPRMILGIRSVVHALHLSSFQQLSSSSMAFPLDRLGQTATEVEVNLSPYALLALAARQFIRVLIKEAAEIEKRDKELGVGLLFESHHRDVSVLASGPSGRKYKTAHGTNAGKKGREKDKIKLQSIKVLTPMHIITGVVSNYVRATALASMPSEGRPSVPATSLGYEGGVGMAIFGCLSRIGVSVQEERES</sequence>
<evidence type="ECO:0000256" key="2">
    <source>
        <dbReference type="PROSITE-ProRule" id="PRU00376"/>
    </source>
</evidence>
<feature type="region of interest" description="Disordered" evidence="3">
    <location>
        <begin position="892"/>
        <end position="912"/>
    </location>
</feature>
<feature type="compositionally biased region" description="Polar residues" evidence="3">
    <location>
        <begin position="300"/>
        <end position="318"/>
    </location>
</feature>
<proteinExistence type="predicted"/>
<feature type="region of interest" description="Disordered" evidence="3">
    <location>
        <begin position="288"/>
        <end position="318"/>
    </location>
</feature>
<feature type="domain" description="YEATS" evidence="4">
    <location>
        <begin position="324"/>
        <end position="544"/>
    </location>
</feature>
<evidence type="ECO:0000313" key="5">
    <source>
        <dbReference type="EMBL" id="KAJ3997993.1"/>
    </source>
</evidence>
<evidence type="ECO:0000313" key="6">
    <source>
        <dbReference type="Proteomes" id="UP001163828"/>
    </source>
</evidence>